<dbReference type="InterPro" id="IPR036047">
    <property type="entry name" value="F-box-like_dom_sf"/>
</dbReference>
<name>A0A9P6JPX0_9AGAR</name>
<evidence type="ECO:0000259" key="1">
    <source>
        <dbReference type="PROSITE" id="PS50181"/>
    </source>
</evidence>
<dbReference type="PROSITE" id="PS50181">
    <property type="entry name" value="FBOX"/>
    <property type="match status" value="1"/>
</dbReference>
<evidence type="ECO:0000313" key="2">
    <source>
        <dbReference type="EMBL" id="KAF9528962.1"/>
    </source>
</evidence>
<proteinExistence type="predicted"/>
<dbReference type="Proteomes" id="UP000807306">
    <property type="component" value="Unassembled WGS sequence"/>
</dbReference>
<protein>
    <recommendedName>
        <fullName evidence="1">F-box domain-containing protein</fullName>
    </recommendedName>
</protein>
<dbReference type="SUPFAM" id="SSF81383">
    <property type="entry name" value="F-box domain"/>
    <property type="match status" value="1"/>
</dbReference>
<gene>
    <name evidence="2" type="ORF">CPB83DRAFT_853510</name>
</gene>
<evidence type="ECO:0000313" key="3">
    <source>
        <dbReference type="Proteomes" id="UP000807306"/>
    </source>
</evidence>
<feature type="domain" description="F-box" evidence="1">
    <location>
        <begin position="9"/>
        <end position="59"/>
    </location>
</feature>
<dbReference type="AlphaFoldDB" id="A0A9P6JPX0"/>
<sequence>MHRRLTNLMTALRRLPSETILEIFGHISPSDRASVLHVSQVCRLWRELATGTPSLWTDIYLPCPSRSNQENPTFDSMWGIFCLQFNRCQGKPLSLAFNDIPGPILERLLEQLFSQSNTYRFKSLSFQRFRAGNIKQVLNYYEAYRHEANSLLSLSLISPIRQSNPPPITISDLMALPALHTVNLTWCFLNFQVSEDWKHLTSLSMHVMGKSEEYLTFLPHCPNLVFLDMDVRPETDDIEFVSDKVVTLQHLKKFTLFSASQPSGLLDHLAAPNVEMITFDFPRGIDFDDLTPLWFLERVNGRLQELQLTGEVATNAFGEYSYASNSKNLPSLQNLKFFE</sequence>
<dbReference type="Gene3D" id="1.20.1280.50">
    <property type="match status" value="1"/>
</dbReference>
<dbReference type="InterPro" id="IPR001810">
    <property type="entry name" value="F-box_dom"/>
</dbReference>
<keyword evidence="3" id="KW-1185">Reference proteome</keyword>
<comment type="caution">
    <text evidence="2">The sequence shown here is derived from an EMBL/GenBank/DDBJ whole genome shotgun (WGS) entry which is preliminary data.</text>
</comment>
<reference evidence="2" key="1">
    <citation type="submission" date="2020-11" db="EMBL/GenBank/DDBJ databases">
        <authorList>
            <consortium name="DOE Joint Genome Institute"/>
            <person name="Ahrendt S."/>
            <person name="Riley R."/>
            <person name="Andreopoulos W."/>
            <person name="Labutti K."/>
            <person name="Pangilinan J."/>
            <person name="Ruiz-Duenas F.J."/>
            <person name="Barrasa J.M."/>
            <person name="Sanchez-Garcia M."/>
            <person name="Camarero S."/>
            <person name="Miyauchi S."/>
            <person name="Serrano A."/>
            <person name="Linde D."/>
            <person name="Babiker R."/>
            <person name="Drula E."/>
            <person name="Ayuso-Fernandez I."/>
            <person name="Pacheco R."/>
            <person name="Padilla G."/>
            <person name="Ferreira P."/>
            <person name="Barriuso J."/>
            <person name="Kellner H."/>
            <person name="Castanera R."/>
            <person name="Alfaro M."/>
            <person name="Ramirez L."/>
            <person name="Pisabarro A.G."/>
            <person name="Kuo A."/>
            <person name="Tritt A."/>
            <person name="Lipzen A."/>
            <person name="He G."/>
            <person name="Yan M."/>
            <person name="Ng V."/>
            <person name="Cullen D."/>
            <person name="Martin F."/>
            <person name="Rosso M.-N."/>
            <person name="Henrissat B."/>
            <person name="Hibbett D."/>
            <person name="Martinez A.T."/>
            <person name="Grigoriev I.V."/>
        </authorList>
    </citation>
    <scope>NUCLEOTIDE SEQUENCE</scope>
    <source>
        <strain evidence="2">CBS 506.95</strain>
    </source>
</reference>
<organism evidence="2 3">
    <name type="scientific">Crepidotus variabilis</name>
    <dbReference type="NCBI Taxonomy" id="179855"/>
    <lineage>
        <taxon>Eukaryota</taxon>
        <taxon>Fungi</taxon>
        <taxon>Dikarya</taxon>
        <taxon>Basidiomycota</taxon>
        <taxon>Agaricomycotina</taxon>
        <taxon>Agaricomycetes</taxon>
        <taxon>Agaricomycetidae</taxon>
        <taxon>Agaricales</taxon>
        <taxon>Agaricineae</taxon>
        <taxon>Crepidotaceae</taxon>
        <taxon>Crepidotus</taxon>
    </lineage>
</organism>
<dbReference type="InterPro" id="IPR032675">
    <property type="entry name" value="LRR_dom_sf"/>
</dbReference>
<dbReference type="SUPFAM" id="SSF52047">
    <property type="entry name" value="RNI-like"/>
    <property type="match status" value="1"/>
</dbReference>
<accession>A0A9P6JPX0</accession>
<dbReference type="Pfam" id="PF12937">
    <property type="entry name" value="F-box-like"/>
    <property type="match status" value="1"/>
</dbReference>
<dbReference type="Gene3D" id="3.80.10.10">
    <property type="entry name" value="Ribonuclease Inhibitor"/>
    <property type="match status" value="1"/>
</dbReference>
<dbReference type="OrthoDB" id="3365698at2759"/>
<dbReference type="EMBL" id="MU157849">
    <property type="protein sequence ID" value="KAF9528962.1"/>
    <property type="molecule type" value="Genomic_DNA"/>
</dbReference>